<dbReference type="PANTHER" id="PTHR11035">
    <property type="entry name" value="VERY-LONG-CHAIN (3R)-3-HYDROXYACYL-COA DEHYDRATASE"/>
    <property type="match status" value="1"/>
</dbReference>
<sequence length="248" mass="28297">MVCQEDNFYPQSEGLCCRVERTNESRIMAGLAILKRIYLAVYNWVVFAGWLQVLYWAVQTLRTSGYEAVYAAVERPLQFAQTAAILEIFHGMFGLVRSPVSATLPQIGSRIYVTWAILWSFPETRTSPIVSSLVLSWSITELIRYSFFGMREAFGITPSFLQWLRYSTFYILYPTGISSEVGLILTALPYVKVSEKYCLRMPNRLNIAFDNYFATLFTLASYIPGSPYMYTYMIGQRAKALAKAKKSA</sequence>
<dbReference type="GO" id="GO:0102158">
    <property type="term" value="F:very-long-chain (3R)-3-hydroxyacyl-CoA dehydratase activity"/>
    <property type="evidence" value="ECO:0007669"/>
    <property type="project" value="UniProtKB-EC"/>
</dbReference>
<proteinExistence type="inferred from homology"/>
<keyword evidence="11 14" id="KW-0275">Fatty acid biosynthesis</keyword>
<comment type="similarity">
    <text evidence="3 14">Belongs to the very long-chain fatty acids dehydratase HACD family.</text>
</comment>
<evidence type="ECO:0000256" key="2">
    <source>
        <dbReference type="ARBA" id="ARBA00005194"/>
    </source>
</evidence>
<comment type="subcellular location">
    <subcellularLocation>
        <location evidence="14">Endoplasmic reticulum membrane</location>
        <topology evidence="14">Multi-pass membrane protein</topology>
    </subcellularLocation>
    <subcellularLocation>
        <location evidence="1">Membrane</location>
        <topology evidence="1">Multi-pass membrane protein</topology>
    </subcellularLocation>
</comment>
<comment type="pathway">
    <text evidence="2 14">Lipid metabolism; fatty acid biosynthesis.</text>
</comment>
<dbReference type="GO" id="GO:0030148">
    <property type="term" value="P:sphingolipid biosynthetic process"/>
    <property type="evidence" value="ECO:0007669"/>
    <property type="project" value="TreeGrafter"/>
</dbReference>
<keyword evidence="8 14" id="KW-1133">Transmembrane helix</keyword>
<feature type="transmembrane region" description="Helical" evidence="14">
    <location>
        <begin position="211"/>
        <end position="230"/>
    </location>
</feature>
<evidence type="ECO:0000256" key="9">
    <source>
        <dbReference type="ARBA" id="ARBA00023098"/>
    </source>
</evidence>
<evidence type="ECO:0000256" key="3">
    <source>
        <dbReference type="ARBA" id="ARBA00007811"/>
    </source>
</evidence>
<evidence type="ECO:0000256" key="14">
    <source>
        <dbReference type="RuleBase" id="RU363109"/>
    </source>
</evidence>
<keyword evidence="6 14" id="KW-0812">Transmembrane</keyword>
<accession>A0A8T2R2K8</accession>
<dbReference type="GO" id="GO:0005789">
    <property type="term" value="C:endoplasmic reticulum membrane"/>
    <property type="evidence" value="ECO:0007669"/>
    <property type="project" value="UniProtKB-SubCell"/>
</dbReference>
<evidence type="ECO:0000256" key="6">
    <source>
        <dbReference type="ARBA" id="ARBA00022692"/>
    </source>
</evidence>
<dbReference type="GO" id="GO:0030497">
    <property type="term" value="P:fatty acid elongation"/>
    <property type="evidence" value="ECO:0007669"/>
    <property type="project" value="TreeGrafter"/>
</dbReference>
<keyword evidence="16" id="KW-1185">Reference proteome</keyword>
<comment type="function">
    <text evidence="14">Catalyzes the third of the four reactions of the long-chain fatty acids elongation cycle. This endoplasmic reticulum-bound enzymatic process, allows the addition of two carbons to the chain of long- and very long-chain fatty acids/VLCFAs per cycle. This enzyme catalyzes the dehydration of the 3-hydroxyacyl-CoA intermediate into trans-2,3-enoyl-CoA, within each cycle of fatty acid elongation. Thereby, it participates to the production of VLCFAs of different chain lengths that are involved in multiple biological processes as precursors of membrane lipids and lipid mediators.</text>
</comment>
<keyword evidence="9 14" id="KW-0443">Lipid metabolism</keyword>
<keyword evidence="12 14" id="KW-0456">Lyase</keyword>
<name>A0A8T2R2K8_CERRI</name>
<keyword evidence="5 14" id="KW-0444">Lipid biosynthesis</keyword>
<keyword evidence="14" id="KW-0256">Endoplasmic reticulum</keyword>
<dbReference type="Proteomes" id="UP000825935">
    <property type="component" value="Chromosome 30"/>
</dbReference>
<protein>
    <recommendedName>
        <fullName evidence="4 14">Very-long-chain (3R)-3-hydroxyacyl-CoA dehydratase</fullName>
        <ecNumber evidence="4 14">4.2.1.134</ecNumber>
    </recommendedName>
</protein>
<dbReference type="EC" id="4.2.1.134" evidence="4 14"/>
<dbReference type="OrthoDB" id="46988at2759"/>
<dbReference type="PANTHER" id="PTHR11035:SF3">
    <property type="entry name" value="VERY-LONG-CHAIN (3R)-3-HYDROXYACYL-COA DEHYDRATASE"/>
    <property type="match status" value="1"/>
</dbReference>
<evidence type="ECO:0000256" key="5">
    <source>
        <dbReference type="ARBA" id="ARBA00022516"/>
    </source>
</evidence>
<evidence type="ECO:0000256" key="1">
    <source>
        <dbReference type="ARBA" id="ARBA00004141"/>
    </source>
</evidence>
<dbReference type="Pfam" id="PF04387">
    <property type="entry name" value="PTPLA"/>
    <property type="match status" value="1"/>
</dbReference>
<evidence type="ECO:0000313" key="16">
    <source>
        <dbReference type="Proteomes" id="UP000825935"/>
    </source>
</evidence>
<dbReference type="OMA" id="WSYILWQ"/>
<dbReference type="GO" id="GO:0042761">
    <property type="term" value="P:very long-chain fatty acid biosynthetic process"/>
    <property type="evidence" value="ECO:0007669"/>
    <property type="project" value="TreeGrafter"/>
</dbReference>
<evidence type="ECO:0000256" key="12">
    <source>
        <dbReference type="ARBA" id="ARBA00023239"/>
    </source>
</evidence>
<feature type="transmembrane region" description="Helical" evidence="14">
    <location>
        <begin position="169"/>
        <end position="191"/>
    </location>
</feature>
<gene>
    <name evidence="15" type="ORF">KP509_30G029500</name>
</gene>
<dbReference type="EMBL" id="CM035435">
    <property type="protein sequence ID" value="KAH7290034.1"/>
    <property type="molecule type" value="Genomic_DNA"/>
</dbReference>
<evidence type="ECO:0000313" key="15">
    <source>
        <dbReference type="EMBL" id="KAH7290034.1"/>
    </source>
</evidence>
<dbReference type="InterPro" id="IPR007482">
    <property type="entry name" value="Tyr_Pase-like_PTPLA"/>
</dbReference>
<evidence type="ECO:0000256" key="10">
    <source>
        <dbReference type="ARBA" id="ARBA00023136"/>
    </source>
</evidence>
<organism evidence="15 16">
    <name type="scientific">Ceratopteris richardii</name>
    <name type="common">Triangle waterfern</name>
    <dbReference type="NCBI Taxonomy" id="49495"/>
    <lineage>
        <taxon>Eukaryota</taxon>
        <taxon>Viridiplantae</taxon>
        <taxon>Streptophyta</taxon>
        <taxon>Embryophyta</taxon>
        <taxon>Tracheophyta</taxon>
        <taxon>Polypodiopsida</taxon>
        <taxon>Polypodiidae</taxon>
        <taxon>Polypodiales</taxon>
        <taxon>Pteridineae</taxon>
        <taxon>Pteridaceae</taxon>
        <taxon>Parkerioideae</taxon>
        <taxon>Ceratopteris</taxon>
    </lineage>
</organism>
<comment type="catalytic activity">
    <reaction evidence="13 14">
        <text>a very-long-chain (3R)-3-hydroxyacyl-CoA = a very-long-chain (2E)-enoyl-CoA + H2O</text>
        <dbReference type="Rhea" id="RHEA:45812"/>
        <dbReference type="ChEBI" id="CHEBI:15377"/>
        <dbReference type="ChEBI" id="CHEBI:83728"/>
        <dbReference type="ChEBI" id="CHEBI:85440"/>
        <dbReference type="EC" id="4.2.1.134"/>
    </reaction>
</comment>
<evidence type="ECO:0000256" key="7">
    <source>
        <dbReference type="ARBA" id="ARBA00022832"/>
    </source>
</evidence>
<reference evidence="15" key="1">
    <citation type="submission" date="2021-08" db="EMBL/GenBank/DDBJ databases">
        <title>WGS assembly of Ceratopteris richardii.</title>
        <authorList>
            <person name="Marchant D.B."/>
            <person name="Chen G."/>
            <person name="Jenkins J."/>
            <person name="Shu S."/>
            <person name="Leebens-Mack J."/>
            <person name="Grimwood J."/>
            <person name="Schmutz J."/>
            <person name="Soltis P."/>
            <person name="Soltis D."/>
            <person name="Chen Z.-H."/>
        </authorList>
    </citation>
    <scope>NUCLEOTIDE SEQUENCE</scope>
    <source>
        <strain evidence="15">Whitten #5841</strain>
        <tissue evidence="15">Leaf</tissue>
    </source>
</reference>
<keyword evidence="10 14" id="KW-0472">Membrane</keyword>
<comment type="caution">
    <text evidence="15">The sequence shown here is derived from an EMBL/GenBank/DDBJ whole genome shotgun (WGS) entry which is preliminary data.</text>
</comment>
<evidence type="ECO:0000256" key="4">
    <source>
        <dbReference type="ARBA" id="ARBA00013122"/>
    </source>
</evidence>
<evidence type="ECO:0000256" key="11">
    <source>
        <dbReference type="ARBA" id="ARBA00023160"/>
    </source>
</evidence>
<dbReference type="AlphaFoldDB" id="A0A8T2R2K8"/>
<keyword evidence="7 14" id="KW-0276">Fatty acid metabolism</keyword>
<evidence type="ECO:0000256" key="13">
    <source>
        <dbReference type="ARBA" id="ARBA00036671"/>
    </source>
</evidence>
<comment type="caution">
    <text evidence="14">Lacks conserved residue(s) required for the propagation of feature annotation.</text>
</comment>
<feature type="transmembrane region" description="Helical" evidence="14">
    <location>
        <begin position="37"/>
        <end position="58"/>
    </location>
</feature>
<evidence type="ECO:0000256" key="8">
    <source>
        <dbReference type="ARBA" id="ARBA00022989"/>
    </source>
</evidence>